<reference evidence="3 4" key="1">
    <citation type="submission" date="2017-02" db="EMBL/GenBank/DDBJ databases">
        <authorList>
            <person name="Peterson S.W."/>
        </authorList>
    </citation>
    <scope>NUCLEOTIDE SEQUENCE [LARGE SCALE GENOMIC DNA]</scope>
    <source>
        <strain evidence="3 4">ATCC 17233</strain>
    </source>
</reference>
<organism evidence="3 4">
    <name type="scientific">Eubacterium ruminantium</name>
    <dbReference type="NCBI Taxonomy" id="42322"/>
    <lineage>
        <taxon>Bacteria</taxon>
        <taxon>Bacillati</taxon>
        <taxon>Bacillota</taxon>
        <taxon>Clostridia</taxon>
        <taxon>Eubacteriales</taxon>
        <taxon>Eubacteriaceae</taxon>
        <taxon>Eubacterium</taxon>
    </lineage>
</organism>
<name>A0A1T4M1M3_9FIRM</name>
<dbReference type="EMBL" id="FUXA01000006">
    <property type="protein sequence ID" value="SJZ60890.1"/>
    <property type="molecule type" value="Genomic_DNA"/>
</dbReference>
<evidence type="ECO:0000256" key="2">
    <source>
        <dbReference type="SAM" id="SignalP"/>
    </source>
</evidence>
<gene>
    <name evidence="3" type="ORF">SAMN02745110_01056</name>
</gene>
<dbReference type="AlphaFoldDB" id="A0A1T4M1M3"/>
<proteinExistence type="predicted"/>
<feature type="region of interest" description="Disordered" evidence="1">
    <location>
        <begin position="34"/>
        <end position="60"/>
    </location>
</feature>
<dbReference type="Proteomes" id="UP000189857">
    <property type="component" value="Unassembled WGS sequence"/>
</dbReference>
<feature type="signal peptide" evidence="2">
    <location>
        <begin position="1"/>
        <end position="25"/>
    </location>
</feature>
<keyword evidence="4" id="KW-1185">Reference proteome</keyword>
<evidence type="ECO:0000256" key="1">
    <source>
        <dbReference type="SAM" id="MobiDB-lite"/>
    </source>
</evidence>
<evidence type="ECO:0008006" key="5">
    <source>
        <dbReference type="Google" id="ProtNLM"/>
    </source>
</evidence>
<dbReference type="RefSeq" id="WP_078786892.1">
    <property type="nucleotide sequence ID" value="NZ_FMTO01000004.1"/>
</dbReference>
<sequence length="547" mass="63234">MIKKRKVGKIILFSSVVIISLSMTACRKKSKNISEYNEDEQGKGTELNSGNSDSDNERSVLTESWNENLRGGNDGFSSIKINTSISEYDPADLNIYSVKYKAFNPEYKKELCEDIFDEKTVDVYDYSNPTKSIYDEKISDLDALYKEPTYNETGFENFYPASPRGYGYDFELKDKVDAFDKNEILKRIEKFESKKEKAPEKLDNNFTYDGYSGLIDGEEYYMYFGNRNYDEYLNSPISVQKNNRVITLMKKDIQGLNNTEKNMDDILEANFDAVISYEYKNTDLNVSDECINTADEFVKKIGFGDYQLKKETYRLKWGNKLNLSYVYSQGFKFCPSTSYEIEGGYALRYSLISDNSDRFNDYDVPLDNYSEDKDVFDRNSDIYVFVNDDNKILGCQIYNPAQLIKTENVKSLISAKDIQEITENSVNNKNSWNITSYNLSSFDIDSVKLTYFPFESDTNNDEYKLIPCYIIYKKTGEYNPNVTLDKDLYVVDEVSVTPCLVINGIDGSIVNIKDTLDDYPKGANNGNIGYGNLKDYKWERFKEYEEK</sequence>
<protein>
    <recommendedName>
        <fullName evidence="5">Lipoprotein</fullName>
    </recommendedName>
</protein>
<feature type="chain" id="PRO_5038595775" description="Lipoprotein" evidence="2">
    <location>
        <begin position="26"/>
        <end position="547"/>
    </location>
</feature>
<keyword evidence="2" id="KW-0732">Signal</keyword>
<evidence type="ECO:0000313" key="3">
    <source>
        <dbReference type="EMBL" id="SJZ60890.1"/>
    </source>
</evidence>
<accession>A0A1T4M1M3</accession>
<dbReference type="PROSITE" id="PS51257">
    <property type="entry name" value="PROKAR_LIPOPROTEIN"/>
    <property type="match status" value="1"/>
</dbReference>
<evidence type="ECO:0000313" key="4">
    <source>
        <dbReference type="Proteomes" id="UP000189857"/>
    </source>
</evidence>